<keyword evidence="1" id="KW-0175">Coiled coil</keyword>
<feature type="compositionally biased region" description="Basic residues" evidence="2">
    <location>
        <begin position="289"/>
        <end position="303"/>
    </location>
</feature>
<feature type="compositionally biased region" description="Low complexity" evidence="2">
    <location>
        <begin position="266"/>
        <end position="281"/>
    </location>
</feature>
<name>A0A7S3PQZ8_9STRA</name>
<evidence type="ECO:0000256" key="2">
    <source>
        <dbReference type="SAM" id="MobiDB-lite"/>
    </source>
</evidence>
<sequence>MEVTEKIDKAIAHAMSAKRAALDFNYAEAALEYKNAALLLKEVLYSGKITDEKSSHLLRVKCDSFTQQQRLNESKAGEATLREMERRLKNMKSKDAATKDDLVKRFEKLKGTDTSKPVSSLEDLQARLQKLKSDGNPVASRAELEERLKALGPSQFEDEPAKTEERKMLENLIAEAGAEGTGNGNGSNQSGQLNLDLNDPMQRKIDEMFRTVEETFNIQTSGVMNPSSSNDKAVLEVMQKAADIAKYANPTTSKTTDYLEPYDVQSSNSDNSDSSLSSDSSYESDDSRTRRRRRKKKKKKKGF</sequence>
<feature type="region of interest" description="Disordered" evidence="2">
    <location>
        <begin position="177"/>
        <end position="196"/>
    </location>
</feature>
<reference evidence="3" key="1">
    <citation type="submission" date="2021-01" db="EMBL/GenBank/DDBJ databases">
        <authorList>
            <person name="Corre E."/>
            <person name="Pelletier E."/>
            <person name="Niang G."/>
            <person name="Scheremetjew M."/>
            <person name="Finn R."/>
            <person name="Kale V."/>
            <person name="Holt S."/>
            <person name="Cochrane G."/>
            <person name="Meng A."/>
            <person name="Brown T."/>
            <person name="Cohen L."/>
        </authorList>
    </citation>
    <scope>NUCLEOTIDE SEQUENCE</scope>
    <source>
        <strain evidence="3">GSBS06</strain>
    </source>
</reference>
<accession>A0A7S3PQZ8</accession>
<dbReference type="AlphaFoldDB" id="A0A7S3PQZ8"/>
<evidence type="ECO:0000313" key="3">
    <source>
        <dbReference type="EMBL" id="CAE0447267.1"/>
    </source>
</evidence>
<organism evidence="3">
    <name type="scientific">Aplanochytrium stocchinoi</name>
    <dbReference type="NCBI Taxonomy" id="215587"/>
    <lineage>
        <taxon>Eukaryota</taxon>
        <taxon>Sar</taxon>
        <taxon>Stramenopiles</taxon>
        <taxon>Bigyra</taxon>
        <taxon>Labyrinthulomycetes</taxon>
        <taxon>Thraustochytrida</taxon>
        <taxon>Thraustochytriidae</taxon>
        <taxon>Aplanochytrium</taxon>
    </lineage>
</organism>
<feature type="coiled-coil region" evidence="1">
    <location>
        <begin position="74"/>
        <end position="101"/>
    </location>
</feature>
<protein>
    <recommendedName>
        <fullName evidence="4">MIT domain-containing protein</fullName>
    </recommendedName>
</protein>
<evidence type="ECO:0008006" key="4">
    <source>
        <dbReference type="Google" id="ProtNLM"/>
    </source>
</evidence>
<gene>
    <name evidence="3" type="ORF">ASTO00021_LOCUS17243</name>
</gene>
<feature type="region of interest" description="Disordered" evidence="2">
    <location>
        <begin position="245"/>
        <end position="303"/>
    </location>
</feature>
<evidence type="ECO:0000256" key="1">
    <source>
        <dbReference type="SAM" id="Coils"/>
    </source>
</evidence>
<feature type="compositionally biased region" description="Low complexity" evidence="2">
    <location>
        <begin position="186"/>
        <end position="195"/>
    </location>
</feature>
<dbReference type="EMBL" id="HBIN01022448">
    <property type="protein sequence ID" value="CAE0447267.1"/>
    <property type="molecule type" value="Transcribed_RNA"/>
</dbReference>
<proteinExistence type="predicted"/>